<organism evidence="1">
    <name type="scientific">Tetraselmis sp. GSL018</name>
    <dbReference type="NCBI Taxonomy" id="582737"/>
    <lineage>
        <taxon>Eukaryota</taxon>
        <taxon>Viridiplantae</taxon>
        <taxon>Chlorophyta</taxon>
        <taxon>core chlorophytes</taxon>
        <taxon>Chlorodendrophyceae</taxon>
        <taxon>Chlorodendrales</taxon>
        <taxon>Chlorodendraceae</taxon>
        <taxon>Tetraselmis</taxon>
    </lineage>
</organism>
<sequence>MSARRKTGNSSVLSTAVTNLSRCNPYKFPKETQQNPLPLLLGKVIYIRKFGSFQLFPQLHTSVRLLRKVDNIKSCRVSCI</sequence>
<reference evidence="1" key="1">
    <citation type="submission" date="2014-05" db="EMBL/GenBank/DDBJ databases">
        <title>The transcriptome of the halophilic microalga Tetraselmis sp. GSL018 isolated from the Great Salt Lake, Utah.</title>
        <authorList>
            <person name="Jinkerson R.E."/>
            <person name="D'Adamo S."/>
            <person name="Posewitz M.C."/>
        </authorList>
    </citation>
    <scope>NUCLEOTIDE SEQUENCE</scope>
    <source>
        <strain evidence="1">GSL018</strain>
    </source>
</reference>
<name>A0A061S115_9CHLO</name>
<evidence type="ECO:0000313" key="1">
    <source>
        <dbReference type="EMBL" id="JAC76496.1"/>
    </source>
</evidence>
<proteinExistence type="predicted"/>
<dbReference type="EMBL" id="GBEZ01009072">
    <property type="protein sequence ID" value="JAC76496.1"/>
    <property type="molecule type" value="Transcribed_RNA"/>
</dbReference>
<dbReference type="AlphaFoldDB" id="A0A061S115"/>
<accession>A0A061S115</accession>
<gene>
    <name evidence="1" type="ORF">TSPGSL018_20001</name>
</gene>
<protein>
    <submittedName>
        <fullName evidence="1">Uncharacterized protein</fullName>
    </submittedName>
</protein>